<evidence type="ECO:0000256" key="5">
    <source>
        <dbReference type="ARBA" id="ARBA00029447"/>
    </source>
</evidence>
<dbReference type="GO" id="GO:0005886">
    <property type="term" value="C:plasma membrane"/>
    <property type="evidence" value="ECO:0007669"/>
    <property type="project" value="UniProtKB-SubCell"/>
</dbReference>
<keyword evidence="3 8" id="KW-0472">Membrane</keyword>
<dbReference type="GO" id="GO:0007165">
    <property type="term" value="P:signal transduction"/>
    <property type="evidence" value="ECO:0007669"/>
    <property type="project" value="UniProtKB-KW"/>
</dbReference>
<comment type="similarity">
    <text evidence="5">Belongs to the methyl-accepting chemotaxis (MCP) protein family.</text>
</comment>
<comment type="subcellular location">
    <subcellularLocation>
        <location evidence="1">Cell membrane</location>
    </subcellularLocation>
</comment>
<dbReference type="PANTHER" id="PTHR32089:SF114">
    <property type="entry name" value="METHYL-ACCEPTING CHEMOTAXIS PROTEIN MCPB"/>
    <property type="match status" value="1"/>
</dbReference>
<organism evidence="11 12">
    <name type="scientific">Aeribacillus pallidus</name>
    <dbReference type="NCBI Taxonomy" id="33936"/>
    <lineage>
        <taxon>Bacteria</taxon>
        <taxon>Bacillati</taxon>
        <taxon>Bacillota</taxon>
        <taxon>Bacilli</taxon>
        <taxon>Bacillales</taxon>
        <taxon>Bacillaceae</taxon>
        <taxon>Aeribacillus</taxon>
    </lineage>
</organism>
<dbReference type="STRING" id="33936.AZI98_16750"/>
<keyword evidence="7" id="KW-0175">Coiled coil</keyword>
<reference evidence="11 12" key="1">
    <citation type="submission" date="2016-04" db="EMBL/GenBank/DDBJ databases">
        <title>Draft genome sequence of Aeribacillus pallidus 8m3 from petroleum reservoir.</title>
        <authorList>
            <person name="Poltaraus A.B."/>
            <person name="Nazina T.N."/>
            <person name="Tourova T.P."/>
            <person name="Malakho S.M."/>
            <person name="Korshunova A.V."/>
            <person name="Sokolova D.S."/>
        </authorList>
    </citation>
    <scope>NUCLEOTIDE SEQUENCE [LARGE SCALE GENOMIC DNA]</scope>
    <source>
        <strain evidence="11 12">8m3</strain>
    </source>
</reference>
<dbReference type="RefSeq" id="WP_063389391.1">
    <property type="nucleotide sequence ID" value="NZ_LWBR01000072.1"/>
</dbReference>
<dbReference type="CDD" id="cd06225">
    <property type="entry name" value="HAMP"/>
    <property type="match status" value="1"/>
</dbReference>
<dbReference type="Gene3D" id="1.10.287.950">
    <property type="entry name" value="Methyl-accepting chemotaxis protein"/>
    <property type="match status" value="1"/>
</dbReference>
<feature type="domain" description="HAMP" evidence="10">
    <location>
        <begin position="216"/>
        <end position="269"/>
    </location>
</feature>
<evidence type="ECO:0000256" key="4">
    <source>
        <dbReference type="ARBA" id="ARBA00023224"/>
    </source>
</evidence>
<gene>
    <name evidence="11" type="ORF">AZI98_16750</name>
</gene>
<evidence type="ECO:0000256" key="7">
    <source>
        <dbReference type="SAM" id="Coils"/>
    </source>
</evidence>
<keyword evidence="4 6" id="KW-0807">Transducer</keyword>
<dbReference type="PANTHER" id="PTHR32089">
    <property type="entry name" value="METHYL-ACCEPTING CHEMOTAXIS PROTEIN MCPB"/>
    <property type="match status" value="1"/>
</dbReference>
<feature type="transmembrane region" description="Helical" evidence="8">
    <location>
        <begin position="191"/>
        <end position="212"/>
    </location>
</feature>
<feature type="transmembrane region" description="Helical" evidence="8">
    <location>
        <begin position="23"/>
        <end position="45"/>
    </location>
</feature>
<dbReference type="OrthoDB" id="2168386at2"/>
<sequence>MKKNKTVTRITTSKKQGGLRRRLLRSFGILMLLTCLMAVINFGVLKNLTNHTESIMKEDVEGLIQNEKMRYNIAERISLINQFLLYGDRDIRQKYEELAKQSSEIQKQLLKLNSSQQMKDLVAKCHQWELLVRHEVLFDYDMGKKNDALKQMKESVQPLGETIIQEFEKVTSDRQNDVIKSGNNMIQLSNLSIIIILAVLASILLIGFIMSFKMARSITNPLIKIAGQMEQISKGNLMLEPLSIKSKDEIGELMEAVNEMGNQLRKIVQDIHHASDTMSKQSSDLLSSSKELKEGSNQIAATMQELSAGAESQANSASELSEAMGMYMDKIYQIHRNGKEMFDKSREVLELTDNGSKLMNQSKKLFDYMFTGMQSNMKKIKKLDERSKQISKLVEVIQSIADQTNLLALNAAIEAARAGEHGKGFAVVADEVRKLAEQVSSSVVDIQKIVEEVHSETNKVTKSFELGFQQVESGMDSMNETSAAFQQIKETIKEISERINNAQNDLTDMLSTSESINDSISNIASISEEAAAGIEQTSASAATANESAATIASHAESMSNLAGDLQSLVKRFQVQ</sequence>
<dbReference type="Proteomes" id="UP000076476">
    <property type="component" value="Unassembled WGS sequence"/>
</dbReference>
<evidence type="ECO:0000313" key="11">
    <source>
        <dbReference type="EMBL" id="KZN94932.1"/>
    </source>
</evidence>
<keyword evidence="12" id="KW-1185">Reference proteome</keyword>
<keyword evidence="8" id="KW-1133">Transmembrane helix</keyword>
<dbReference type="SUPFAM" id="SSF58104">
    <property type="entry name" value="Methyl-accepting chemotaxis protein (MCP) signaling domain"/>
    <property type="match status" value="1"/>
</dbReference>
<name>A0A161Y023_9BACI</name>
<dbReference type="Pfam" id="PF00672">
    <property type="entry name" value="HAMP"/>
    <property type="match status" value="1"/>
</dbReference>
<evidence type="ECO:0000259" key="9">
    <source>
        <dbReference type="PROSITE" id="PS50111"/>
    </source>
</evidence>
<dbReference type="Pfam" id="PF00015">
    <property type="entry name" value="MCPsignal"/>
    <property type="match status" value="1"/>
</dbReference>
<feature type="domain" description="Methyl-accepting transducer" evidence="9">
    <location>
        <begin position="288"/>
        <end position="538"/>
    </location>
</feature>
<dbReference type="AlphaFoldDB" id="A0A161Y023"/>
<evidence type="ECO:0000259" key="10">
    <source>
        <dbReference type="PROSITE" id="PS50885"/>
    </source>
</evidence>
<dbReference type="PROSITE" id="PS50111">
    <property type="entry name" value="CHEMOTAXIS_TRANSDUC_2"/>
    <property type="match status" value="1"/>
</dbReference>
<comment type="caution">
    <text evidence="11">The sequence shown here is derived from an EMBL/GenBank/DDBJ whole genome shotgun (WGS) entry which is preliminary data.</text>
</comment>
<keyword evidence="2" id="KW-1003">Cell membrane</keyword>
<evidence type="ECO:0000313" key="12">
    <source>
        <dbReference type="Proteomes" id="UP000076476"/>
    </source>
</evidence>
<feature type="coiled-coil region" evidence="7">
    <location>
        <begin position="478"/>
        <end position="512"/>
    </location>
</feature>
<dbReference type="CDD" id="cd11386">
    <property type="entry name" value="MCP_signal"/>
    <property type="match status" value="1"/>
</dbReference>
<accession>A0A161Y023</accession>
<evidence type="ECO:0000256" key="2">
    <source>
        <dbReference type="ARBA" id="ARBA00022475"/>
    </source>
</evidence>
<dbReference type="InterPro" id="IPR003660">
    <property type="entry name" value="HAMP_dom"/>
</dbReference>
<dbReference type="InterPro" id="IPR004089">
    <property type="entry name" value="MCPsignal_dom"/>
</dbReference>
<proteinExistence type="inferred from homology"/>
<dbReference type="PROSITE" id="PS50885">
    <property type="entry name" value="HAMP"/>
    <property type="match status" value="1"/>
</dbReference>
<dbReference type="EMBL" id="LWBR01000072">
    <property type="protein sequence ID" value="KZN94932.1"/>
    <property type="molecule type" value="Genomic_DNA"/>
</dbReference>
<dbReference type="SMART" id="SM00283">
    <property type="entry name" value="MA"/>
    <property type="match status" value="1"/>
</dbReference>
<dbReference type="SMART" id="SM00304">
    <property type="entry name" value="HAMP"/>
    <property type="match status" value="1"/>
</dbReference>
<protein>
    <recommendedName>
        <fullName evidence="13">Methyl-accepting chemotaxis protein</fullName>
    </recommendedName>
</protein>
<evidence type="ECO:0000256" key="1">
    <source>
        <dbReference type="ARBA" id="ARBA00004236"/>
    </source>
</evidence>
<evidence type="ECO:0000256" key="8">
    <source>
        <dbReference type="SAM" id="Phobius"/>
    </source>
</evidence>
<evidence type="ECO:0000256" key="6">
    <source>
        <dbReference type="PROSITE-ProRule" id="PRU00284"/>
    </source>
</evidence>
<evidence type="ECO:0000256" key="3">
    <source>
        <dbReference type="ARBA" id="ARBA00023136"/>
    </source>
</evidence>
<evidence type="ECO:0008006" key="13">
    <source>
        <dbReference type="Google" id="ProtNLM"/>
    </source>
</evidence>
<keyword evidence="8" id="KW-0812">Transmembrane</keyword>